<dbReference type="PANTHER" id="PTHR47861">
    <property type="entry name" value="FKBP-TYPE PEPTIDYL-PROLYL CIS-TRANS ISOMERASE SLYD"/>
    <property type="match status" value="1"/>
</dbReference>
<organism evidence="8 9">
    <name type="scientific">Marinomonas transparens</name>
    <dbReference type="NCBI Taxonomy" id="2795388"/>
    <lineage>
        <taxon>Bacteria</taxon>
        <taxon>Pseudomonadati</taxon>
        <taxon>Pseudomonadota</taxon>
        <taxon>Gammaproteobacteria</taxon>
        <taxon>Oceanospirillales</taxon>
        <taxon>Oceanospirillaceae</taxon>
        <taxon>Marinomonas</taxon>
    </lineage>
</organism>
<name>A0A934N1J6_9GAMM</name>
<comment type="similarity">
    <text evidence="2 6">Belongs to the FKBP-type PPIase family.</text>
</comment>
<dbReference type="RefSeq" id="WP_199469969.1">
    <property type="nucleotide sequence ID" value="NZ_JAEMNX010000026.1"/>
</dbReference>
<dbReference type="EMBL" id="JAEMNX010000026">
    <property type="protein sequence ID" value="MBJ7539575.1"/>
    <property type="molecule type" value="Genomic_DNA"/>
</dbReference>
<dbReference type="Gene3D" id="3.10.50.40">
    <property type="match status" value="1"/>
</dbReference>
<evidence type="ECO:0000256" key="3">
    <source>
        <dbReference type="ARBA" id="ARBA00023110"/>
    </source>
</evidence>
<dbReference type="SUPFAM" id="SSF54534">
    <property type="entry name" value="FKBP-like"/>
    <property type="match status" value="1"/>
</dbReference>
<dbReference type="InterPro" id="IPR046357">
    <property type="entry name" value="PPIase_dom_sf"/>
</dbReference>
<evidence type="ECO:0000256" key="4">
    <source>
        <dbReference type="ARBA" id="ARBA00023235"/>
    </source>
</evidence>
<dbReference type="GO" id="GO:0003755">
    <property type="term" value="F:peptidyl-prolyl cis-trans isomerase activity"/>
    <property type="evidence" value="ECO:0007669"/>
    <property type="project" value="UniProtKB-UniRule"/>
</dbReference>
<gene>
    <name evidence="8" type="ORF">I8J31_18005</name>
</gene>
<evidence type="ECO:0000256" key="2">
    <source>
        <dbReference type="ARBA" id="ARBA00006577"/>
    </source>
</evidence>
<reference evidence="8" key="1">
    <citation type="submission" date="2020-12" db="EMBL/GenBank/DDBJ databases">
        <title>Marinomonas arctica sp. nov., a psychrotolerant bacterium isolated from the Arctic.</title>
        <authorList>
            <person name="Zhang Y."/>
        </authorList>
    </citation>
    <scope>NUCLEOTIDE SEQUENCE</scope>
    <source>
        <strain evidence="8">C1424</strain>
    </source>
</reference>
<evidence type="ECO:0000256" key="6">
    <source>
        <dbReference type="RuleBase" id="RU003915"/>
    </source>
</evidence>
<feature type="domain" description="PPIase FKBP-type" evidence="7">
    <location>
        <begin position="7"/>
        <end position="81"/>
    </location>
</feature>
<sequence>MSLITASSQVTLHFELSLEDGQIVDSNFSQAPASFAFGDGSLLPAFEEALLGMQIDQQASFVMPPEKAFGVHNENNVQRIPRSQFDMDLEEGMVVSFADVSKNELPGVIAEIGEKEVLVDFNHPLAGRSLTFRVQIVAIEEAA</sequence>
<dbReference type="AlphaFoldDB" id="A0A934N1J6"/>
<comment type="caution">
    <text evidence="8">The sequence shown here is derived from an EMBL/GenBank/DDBJ whole genome shotgun (WGS) entry which is preliminary data.</text>
</comment>
<protein>
    <recommendedName>
        <fullName evidence="6">Peptidyl-prolyl cis-trans isomerase</fullName>
        <ecNumber evidence="6">5.2.1.8</ecNumber>
    </recommendedName>
</protein>
<dbReference type="PANTHER" id="PTHR47861:SF4">
    <property type="entry name" value="FKBP-TYPE 16 KDA PEPTIDYL-PROLYL CIS-TRANS ISOMERASE"/>
    <property type="match status" value="1"/>
</dbReference>
<evidence type="ECO:0000313" key="9">
    <source>
        <dbReference type="Proteomes" id="UP000628710"/>
    </source>
</evidence>
<dbReference type="Pfam" id="PF00254">
    <property type="entry name" value="FKBP_C"/>
    <property type="match status" value="1"/>
</dbReference>
<evidence type="ECO:0000256" key="5">
    <source>
        <dbReference type="PROSITE-ProRule" id="PRU00277"/>
    </source>
</evidence>
<accession>A0A934N1J6</accession>
<proteinExistence type="inferred from homology"/>
<keyword evidence="9" id="KW-1185">Reference proteome</keyword>
<keyword evidence="3 5" id="KW-0697">Rotamase</keyword>
<evidence type="ECO:0000313" key="8">
    <source>
        <dbReference type="EMBL" id="MBJ7539575.1"/>
    </source>
</evidence>
<comment type="catalytic activity">
    <reaction evidence="1 5 6">
        <text>[protein]-peptidylproline (omega=180) = [protein]-peptidylproline (omega=0)</text>
        <dbReference type="Rhea" id="RHEA:16237"/>
        <dbReference type="Rhea" id="RHEA-COMP:10747"/>
        <dbReference type="Rhea" id="RHEA-COMP:10748"/>
        <dbReference type="ChEBI" id="CHEBI:83833"/>
        <dbReference type="ChEBI" id="CHEBI:83834"/>
        <dbReference type="EC" id="5.2.1.8"/>
    </reaction>
</comment>
<dbReference type="PROSITE" id="PS50059">
    <property type="entry name" value="FKBP_PPIASE"/>
    <property type="match status" value="1"/>
</dbReference>
<evidence type="ECO:0000259" key="7">
    <source>
        <dbReference type="PROSITE" id="PS50059"/>
    </source>
</evidence>
<evidence type="ECO:0000256" key="1">
    <source>
        <dbReference type="ARBA" id="ARBA00000971"/>
    </source>
</evidence>
<dbReference type="EC" id="5.2.1.8" evidence="6"/>
<dbReference type="Proteomes" id="UP000628710">
    <property type="component" value="Unassembled WGS sequence"/>
</dbReference>
<keyword evidence="4 5" id="KW-0413">Isomerase</keyword>
<dbReference type="InterPro" id="IPR001179">
    <property type="entry name" value="PPIase_FKBP_dom"/>
</dbReference>